<dbReference type="GeneID" id="45656392"/>
<dbReference type="Gene3D" id="2.30.110.20">
    <property type="entry name" value="Hcp1-like"/>
    <property type="match status" value="1"/>
</dbReference>
<dbReference type="RefSeq" id="WP_049583441.1">
    <property type="nucleotide sequence ID" value="NZ_CAWQXX010000018.1"/>
</dbReference>
<dbReference type="Pfam" id="PF05638">
    <property type="entry name" value="T6SS_HCP"/>
    <property type="match status" value="1"/>
</dbReference>
<name>A0A1G5QZB3_PHOLU</name>
<dbReference type="NCBIfam" id="TIGR03344">
    <property type="entry name" value="VI_effect_Hcp1"/>
    <property type="match status" value="1"/>
</dbReference>
<evidence type="ECO:0000313" key="1">
    <source>
        <dbReference type="EMBL" id="SCZ66938.1"/>
    </source>
</evidence>
<proteinExistence type="predicted"/>
<evidence type="ECO:0000313" key="2">
    <source>
        <dbReference type="Proteomes" id="UP000183223"/>
    </source>
</evidence>
<reference evidence="2" key="1">
    <citation type="submission" date="2016-10" db="EMBL/GenBank/DDBJ databases">
        <authorList>
            <person name="Varghese N."/>
            <person name="Submissions S."/>
        </authorList>
    </citation>
    <scope>NUCLEOTIDE SEQUENCE [LARGE SCALE GENOMIC DNA]</scope>
    <source>
        <strain evidence="2">ATCC 29999</strain>
    </source>
</reference>
<dbReference type="OrthoDB" id="5674026at2"/>
<dbReference type="PANTHER" id="PTHR34319">
    <property type="entry name" value="MAJOR EXPORTED PROTEIN"/>
    <property type="match status" value="1"/>
</dbReference>
<organism evidence="1 2">
    <name type="scientific">Photorhabdus luminescens</name>
    <name type="common">Xenorhabdus luminescens</name>
    <dbReference type="NCBI Taxonomy" id="29488"/>
    <lineage>
        <taxon>Bacteria</taxon>
        <taxon>Pseudomonadati</taxon>
        <taxon>Pseudomonadota</taxon>
        <taxon>Gammaproteobacteria</taxon>
        <taxon>Enterobacterales</taxon>
        <taxon>Morganellaceae</taxon>
        <taxon>Photorhabdus</taxon>
    </lineage>
</organism>
<dbReference type="SUPFAM" id="SSF141452">
    <property type="entry name" value="Hcp1-like"/>
    <property type="match status" value="1"/>
</dbReference>
<dbReference type="EMBL" id="FMWJ01000011">
    <property type="protein sequence ID" value="SCZ66938.1"/>
    <property type="molecule type" value="Genomic_DNA"/>
</dbReference>
<accession>A0A1G5QZB3</accession>
<dbReference type="InterPro" id="IPR036624">
    <property type="entry name" value="Hcp1-lik_sf"/>
</dbReference>
<protein>
    <submittedName>
        <fullName evidence="1">Type VI secretion system secreted protein Hcp</fullName>
    </submittedName>
</protein>
<gene>
    <name evidence="1" type="ORF">SAMN02982990_02646</name>
</gene>
<dbReference type="PANTHER" id="PTHR34319:SF6">
    <property type="entry name" value="MAJOR EXPORTED PROTEIN"/>
    <property type="match status" value="1"/>
</dbReference>
<dbReference type="InterPro" id="IPR008514">
    <property type="entry name" value="T6SS_Hcp"/>
</dbReference>
<dbReference type="InterPro" id="IPR052947">
    <property type="entry name" value="T6SS_Hcp1_domain"/>
</dbReference>
<dbReference type="AlphaFoldDB" id="A0A1G5QZB3"/>
<keyword evidence="2" id="KW-1185">Reference proteome</keyword>
<sequence>MAIPAYIWLQDDGGADIKGSVDVQNREGSIEILSFNHSLYIPTDSSTGKLTGTRVHGSMSFEKEFDRASPYLYKAVATGQTLKSANIKWYRINNTGQEEEYFHILMSGVKIVSISPVMHNIKDPSYQHLNHLESVEIRYEKITWKYLDGNIIYSDSWKER</sequence>
<dbReference type="Proteomes" id="UP000183223">
    <property type="component" value="Unassembled WGS sequence"/>
</dbReference>